<organism evidence="2 3">
    <name type="scientific">Funiculus sociatus GB2-A5</name>
    <dbReference type="NCBI Taxonomy" id="2933946"/>
    <lineage>
        <taxon>Bacteria</taxon>
        <taxon>Bacillati</taxon>
        <taxon>Cyanobacteriota</taxon>
        <taxon>Cyanophyceae</taxon>
        <taxon>Coleofasciculales</taxon>
        <taxon>Coleofasciculaceae</taxon>
        <taxon>Funiculus</taxon>
    </lineage>
</organism>
<evidence type="ECO:0000256" key="1">
    <source>
        <dbReference type="ARBA" id="ARBA00010552"/>
    </source>
</evidence>
<dbReference type="Proteomes" id="UP001442494">
    <property type="component" value="Unassembled WGS sequence"/>
</dbReference>
<keyword evidence="3" id="KW-1185">Reference proteome</keyword>
<dbReference type="CDD" id="cd00448">
    <property type="entry name" value="YjgF_YER057c_UK114_family"/>
    <property type="match status" value="1"/>
</dbReference>
<protein>
    <submittedName>
        <fullName evidence="2">RidA family protein</fullName>
    </submittedName>
</protein>
<gene>
    <name evidence="2" type="ORF">NDI37_12090</name>
</gene>
<dbReference type="PANTHER" id="PTHR11803">
    <property type="entry name" value="2-IMINOBUTANOATE/2-IMINOPROPANOATE DEAMINASE RIDA"/>
    <property type="match status" value="1"/>
</dbReference>
<proteinExistence type="inferred from homology"/>
<dbReference type="EMBL" id="JAMPKK010000023">
    <property type="protein sequence ID" value="MEP0865206.1"/>
    <property type="molecule type" value="Genomic_DNA"/>
</dbReference>
<sequence>MQKLFVNPEALPNWPDFFTNIVTVEGNGVKTIYLAGQVGVDATKNLLEKGNLKTQAVQSFENVSTALATVGATTADIVKITIYVVNYKPEDAMVIGEVIGKYFPHQKPACSLIGVQSLAEDGFLIEVEAIAVKDMDE</sequence>
<dbReference type="InterPro" id="IPR035959">
    <property type="entry name" value="RutC-like_sf"/>
</dbReference>
<name>A0ABV0JRD6_9CYAN</name>
<dbReference type="Pfam" id="PF01042">
    <property type="entry name" value="Ribonuc_L-PSP"/>
    <property type="match status" value="1"/>
</dbReference>
<comment type="caution">
    <text evidence="2">The sequence shown here is derived from an EMBL/GenBank/DDBJ whole genome shotgun (WGS) entry which is preliminary data.</text>
</comment>
<dbReference type="PANTHER" id="PTHR11803:SF58">
    <property type="entry name" value="PROTEIN HMF1-RELATED"/>
    <property type="match status" value="1"/>
</dbReference>
<accession>A0ABV0JRD6</accession>
<evidence type="ECO:0000313" key="3">
    <source>
        <dbReference type="Proteomes" id="UP001442494"/>
    </source>
</evidence>
<dbReference type="RefSeq" id="WP_199295361.1">
    <property type="nucleotide sequence ID" value="NZ_JAMPKK010000023.1"/>
</dbReference>
<dbReference type="InterPro" id="IPR006175">
    <property type="entry name" value="YjgF/YER057c/UK114"/>
</dbReference>
<dbReference type="SUPFAM" id="SSF55298">
    <property type="entry name" value="YjgF-like"/>
    <property type="match status" value="1"/>
</dbReference>
<evidence type="ECO:0000313" key="2">
    <source>
        <dbReference type="EMBL" id="MEP0865206.1"/>
    </source>
</evidence>
<comment type="similarity">
    <text evidence="1">Belongs to the RutC family.</text>
</comment>
<reference evidence="2 3" key="1">
    <citation type="submission" date="2022-04" db="EMBL/GenBank/DDBJ databases">
        <title>Positive selection, recombination, and allopatry shape intraspecific diversity of widespread and dominant cyanobacteria.</title>
        <authorList>
            <person name="Wei J."/>
            <person name="Shu W."/>
            <person name="Hu C."/>
        </authorList>
    </citation>
    <scope>NUCLEOTIDE SEQUENCE [LARGE SCALE GENOMIC DNA]</scope>
    <source>
        <strain evidence="2 3">GB2-A5</strain>
    </source>
</reference>
<dbReference type="Gene3D" id="3.30.1330.40">
    <property type="entry name" value="RutC-like"/>
    <property type="match status" value="1"/>
</dbReference>